<dbReference type="EMBL" id="BSFM01000014">
    <property type="protein sequence ID" value="GLK84726.1"/>
    <property type="molecule type" value="Genomic_DNA"/>
</dbReference>
<evidence type="ECO:0000313" key="2">
    <source>
        <dbReference type="Proteomes" id="UP001143330"/>
    </source>
</evidence>
<sequence>MEIEFTSLSVRDAAQALQRGFGGRVAQEDPQAFHVLGSRLGDMRIELDIRHVHPHRGAGNPLSGLPAALVMGLGDLLAPFVPRELIVGPFDRSELERVNELVAVLHEAGARGDGATLFDGLGLHFNVAQPSGDPRQIVATFKAFLTLEPQLRREVGAGLLARAHAPPAFPPDYVRRVLAAGYWPDLATFTRDYLAANPTRKRSLDMLPLLLHFSADAAFPRFAGKVKSRPAFHYRLPLACVGRTGWTIAEDWERWRTVERLAEEIAAFAPQGALPAALTAD</sequence>
<dbReference type="RefSeq" id="WP_213364588.1">
    <property type="nucleotide sequence ID" value="NZ_BSFM01000014.1"/>
</dbReference>
<dbReference type="Proteomes" id="UP001143330">
    <property type="component" value="Unassembled WGS sequence"/>
</dbReference>
<dbReference type="Pfam" id="PF12224">
    <property type="entry name" value="Amidoligase_2"/>
    <property type="match status" value="1"/>
</dbReference>
<reference evidence="1" key="1">
    <citation type="journal article" date="2014" name="Int. J. Syst. Evol. Microbiol.">
        <title>Complete genome sequence of Corynebacterium casei LMG S-19264T (=DSM 44701T), isolated from a smear-ripened cheese.</title>
        <authorList>
            <consortium name="US DOE Joint Genome Institute (JGI-PGF)"/>
            <person name="Walter F."/>
            <person name="Albersmeier A."/>
            <person name="Kalinowski J."/>
            <person name="Ruckert C."/>
        </authorList>
    </citation>
    <scope>NUCLEOTIDE SEQUENCE</scope>
    <source>
        <strain evidence="1">VKM B-2789</strain>
    </source>
</reference>
<accession>A0A9W6JY86</accession>
<comment type="caution">
    <text evidence="1">The sequence shown here is derived from an EMBL/GenBank/DDBJ whole genome shotgun (WGS) entry which is preliminary data.</text>
</comment>
<name>A0A9W6JY86_9HYPH</name>
<organism evidence="1 2">
    <name type="scientific">Ancylobacter defluvii</name>
    <dbReference type="NCBI Taxonomy" id="1282440"/>
    <lineage>
        <taxon>Bacteria</taxon>
        <taxon>Pseudomonadati</taxon>
        <taxon>Pseudomonadota</taxon>
        <taxon>Alphaproteobacteria</taxon>
        <taxon>Hyphomicrobiales</taxon>
        <taxon>Xanthobacteraceae</taxon>
        <taxon>Ancylobacter</taxon>
    </lineage>
</organism>
<evidence type="ECO:0008006" key="3">
    <source>
        <dbReference type="Google" id="ProtNLM"/>
    </source>
</evidence>
<gene>
    <name evidence="1" type="ORF">GCM10017653_27960</name>
</gene>
<reference evidence="1" key="2">
    <citation type="submission" date="2023-01" db="EMBL/GenBank/DDBJ databases">
        <authorList>
            <person name="Sun Q."/>
            <person name="Evtushenko L."/>
        </authorList>
    </citation>
    <scope>NUCLEOTIDE SEQUENCE</scope>
    <source>
        <strain evidence="1">VKM B-2789</strain>
    </source>
</reference>
<dbReference type="AlphaFoldDB" id="A0A9W6JY86"/>
<evidence type="ECO:0000313" key="1">
    <source>
        <dbReference type="EMBL" id="GLK84726.1"/>
    </source>
</evidence>
<keyword evidence="2" id="KW-1185">Reference proteome</keyword>
<protein>
    <recommendedName>
        <fullName evidence="3">Amidoligase enzyme</fullName>
    </recommendedName>
</protein>
<proteinExistence type="predicted"/>
<dbReference type="InterPro" id="IPR022025">
    <property type="entry name" value="Amidoligase_2"/>
</dbReference>